<dbReference type="InterPro" id="IPR047574">
    <property type="entry name" value="AD"/>
</dbReference>
<evidence type="ECO:0000256" key="1">
    <source>
        <dbReference type="SAM" id="MobiDB-lite"/>
    </source>
</evidence>
<keyword evidence="3" id="KW-1185">Reference proteome</keyword>
<dbReference type="WBParaSite" id="TREG1_129810.1">
    <property type="protein sequence ID" value="TREG1_129810.1"/>
    <property type="gene ID" value="TREG1_129810"/>
</dbReference>
<feature type="region of interest" description="Disordered" evidence="1">
    <location>
        <begin position="171"/>
        <end position="200"/>
    </location>
</feature>
<feature type="domain" description="AD" evidence="2">
    <location>
        <begin position="71"/>
        <end position="167"/>
    </location>
</feature>
<protein>
    <submittedName>
        <fullName evidence="4">CPSF_A domain-containing protein</fullName>
    </submittedName>
</protein>
<proteinExistence type="predicted"/>
<dbReference type="Proteomes" id="UP000050795">
    <property type="component" value="Unassembled WGS sequence"/>
</dbReference>
<dbReference type="GO" id="GO:0005634">
    <property type="term" value="C:nucleus"/>
    <property type="evidence" value="ECO:0007669"/>
    <property type="project" value="InterPro"/>
</dbReference>
<reference evidence="3" key="1">
    <citation type="submission" date="2022-06" db="EMBL/GenBank/DDBJ databases">
        <authorList>
            <person name="Berger JAMES D."/>
            <person name="Berger JAMES D."/>
        </authorList>
    </citation>
    <scope>NUCLEOTIDE SEQUENCE [LARGE SCALE GENOMIC DNA]</scope>
</reference>
<dbReference type="PANTHER" id="PTHR14710">
    <property type="entry name" value="GEM-ASSOCIATED PROTEIN 6"/>
    <property type="match status" value="1"/>
</dbReference>
<dbReference type="GO" id="GO:0032797">
    <property type="term" value="C:SMN complex"/>
    <property type="evidence" value="ECO:0007669"/>
    <property type="project" value="TreeGrafter"/>
</dbReference>
<feature type="compositionally biased region" description="Basic and acidic residues" evidence="1">
    <location>
        <begin position="189"/>
        <end position="200"/>
    </location>
</feature>
<evidence type="ECO:0000313" key="4">
    <source>
        <dbReference type="WBParaSite" id="TREG1_129810.1"/>
    </source>
</evidence>
<accession>A0AA85IZ02</accession>
<dbReference type="AlphaFoldDB" id="A0AA85IZ02"/>
<dbReference type="Gene3D" id="2.30.30.100">
    <property type="match status" value="1"/>
</dbReference>
<dbReference type="GO" id="GO:0000387">
    <property type="term" value="P:spliceosomal snRNP assembly"/>
    <property type="evidence" value="ECO:0007669"/>
    <property type="project" value="TreeGrafter"/>
</dbReference>
<evidence type="ECO:0000313" key="3">
    <source>
        <dbReference type="Proteomes" id="UP000050795"/>
    </source>
</evidence>
<name>A0AA85IZ02_TRIRE</name>
<dbReference type="PANTHER" id="PTHR14710:SF2">
    <property type="entry name" value="GEM-ASSOCIATED PROTEIN 6"/>
    <property type="match status" value="1"/>
</dbReference>
<reference evidence="4" key="2">
    <citation type="submission" date="2023-11" db="UniProtKB">
        <authorList>
            <consortium name="WormBaseParasite"/>
        </authorList>
    </citation>
    <scope>IDENTIFICATION</scope>
</reference>
<dbReference type="PROSITE" id="PS52001">
    <property type="entry name" value="AD"/>
    <property type="match status" value="1"/>
</dbReference>
<dbReference type="InterPro" id="IPR009422">
    <property type="entry name" value="Gemin6"/>
</dbReference>
<evidence type="ECO:0000259" key="2">
    <source>
        <dbReference type="PROSITE" id="PS52001"/>
    </source>
</evidence>
<organism evidence="3 4">
    <name type="scientific">Trichobilharzia regenti</name>
    <name type="common">Nasal bird schistosome</name>
    <dbReference type="NCBI Taxonomy" id="157069"/>
    <lineage>
        <taxon>Eukaryota</taxon>
        <taxon>Metazoa</taxon>
        <taxon>Spiralia</taxon>
        <taxon>Lophotrochozoa</taxon>
        <taxon>Platyhelminthes</taxon>
        <taxon>Trematoda</taxon>
        <taxon>Digenea</taxon>
        <taxon>Strigeidida</taxon>
        <taxon>Schistosomatoidea</taxon>
        <taxon>Schistosomatidae</taxon>
        <taxon>Trichobilharzia</taxon>
    </lineage>
</organism>
<sequence length="200" mass="22453">MEMPTVDLSLRRKKIQLNCIGDKVFSGFVYTLDPIAGNYVLYSCTNGTYLPTIVRFQAVKSLEVLDDEIPSELNDIFYTLYGESRSSFSANESEEISSELKCRQERILQLFSANHIQGVIVNARNEIIIHNAVRIKPPYNVDCCLGKNVMALESVRNLLGELDEKEIVEEAEENDEEVGNGEGVVNGERVVDGEGVMERK</sequence>
<dbReference type="GO" id="GO:0000245">
    <property type="term" value="P:spliceosomal complex assembly"/>
    <property type="evidence" value="ECO:0007669"/>
    <property type="project" value="InterPro"/>
</dbReference>